<feature type="region of interest" description="Disordered" evidence="1">
    <location>
        <begin position="1"/>
        <end position="30"/>
    </location>
</feature>
<dbReference type="EMBL" id="JWLZ01000109">
    <property type="protein sequence ID" value="KHT64256.1"/>
    <property type="molecule type" value="Genomic_DNA"/>
</dbReference>
<proteinExistence type="predicted"/>
<reference evidence="3 5" key="1">
    <citation type="submission" date="2014-12" db="EMBL/GenBank/DDBJ databases">
        <title>Genome sequencing of Photobacterium gaetbulicola AD005a.</title>
        <authorList>
            <person name="Adrian T.G.S."/>
            <person name="Chan K.G."/>
        </authorList>
    </citation>
    <scope>NUCLEOTIDE SEQUENCE [LARGE SCALE GENOMIC DNA]</scope>
    <source>
        <strain evidence="3 5">AD005a</strain>
    </source>
</reference>
<sequence>MMNIPGLTNSGSMPINAGGGAAGPSGVHSQNESALRVGGISMGGGSLPVWLLFAIGATALWLLIKGGR</sequence>
<protein>
    <submittedName>
        <fullName evidence="3">Uncharacterized protein</fullName>
    </submittedName>
</protein>
<evidence type="ECO:0000313" key="3">
    <source>
        <dbReference type="EMBL" id="KHT64256.1"/>
    </source>
</evidence>
<evidence type="ECO:0000256" key="1">
    <source>
        <dbReference type="SAM" id="MobiDB-lite"/>
    </source>
</evidence>
<name>A0A0B9GZY2_9GAMM</name>
<evidence type="ECO:0000313" key="4">
    <source>
        <dbReference type="EMBL" id="KHT64258.1"/>
    </source>
</evidence>
<feature type="compositionally biased region" description="Polar residues" evidence="1">
    <location>
        <begin position="1"/>
        <end position="13"/>
    </location>
</feature>
<gene>
    <name evidence="4" type="ORF">RJ45_07435</name>
    <name evidence="3" type="ORF">RJ45_07445</name>
</gene>
<keyword evidence="2" id="KW-1133">Transmembrane helix</keyword>
<comment type="caution">
    <text evidence="3">The sequence shown here is derived from an EMBL/GenBank/DDBJ whole genome shotgun (WGS) entry which is preliminary data.</text>
</comment>
<evidence type="ECO:0000256" key="2">
    <source>
        <dbReference type="SAM" id="Phobius"/>
    </source>
</evidence>
<keyword evidence="2" id="KW-0812">Transmembrane</keyword>
<evidence type="ECO:0000313" key="5">
    <source>
        <dbReference type="Proteomes" id="UP000031278"/>
    </source>
</evidence>
<dbReference type="EMBL" id="JWLZ01000108">
    <property type="protein sequence ID" value="KHT64258.1"/>
    <property type="molecule type" value="Genomic_DNA"/>
</dbReference>
<feature type="transmembrane region" description="Helical" evidence="2">
    <location>
        <begin position="47"/>
        <end position="64"/>
    </location>
</feature>
<organism evidence="3 5">
    <name type="scientific">Photobacterium gaetbulicola</name>
    <dbReference type="NCBI Taxonomy" id="1295392"/>
    <lineage>
        <taxon>Bacteria</taxon>
        <taxon>Pseudomonadati</taxon>
        <taxon>Pseudomonadota</taxon>
        <taxon>Gammaproteobacteria</taxon>
        <taxon>Vibrionales</taxon>
        <taxon>Vibrionaceae</taxon>
        <taxon>Photobacterium</taxon>
    </lineage>
</organism>
<keyword evidence="2" id="KW-0472">Membrane</keyword>
<dbReference type="AlphaFoldDB" id="A0A0B9GZY2"/>
<dbReference type="Proteomes" id="UP000031278">
    <property type="component" value="Unassembled WGS sequence"/>
</dbReference>
<dbReference type="RefSeq" id="WP_039460277.1">
    <property type="nucleotide sequence ID" value="NZ_JWLZ01000109.1"/>
</dbReference>
<accession>A0A0B9GZY2</accession>